<evidence type="ECO:0000313" key="4">
    <source>
        <dbReference type="Proteomes" id="UP001501126"/>
    </source>
</evidence>
<reference evidence="3 4" key="1">
    <citation type="journal article" date="2019" name="Int. J. Syst. Evol. Microbiol.">
        <title>The Global Catalogue of Microorganisms (GCM) 10K type strain sequencing project: providing services to taxonomists for standard genome sequencing and annotation.</title>
        <authorList>
            <consortium name="The Broad Institute Genomics Platform"/>
            <consortium name="The Broad Institute Genome Sequencing Center for Infectious Disease"/>
            <person name="Wu L."/>
            <person name="Ma J."/>
        </authorList>
    </citation>
    <scope>NUCLEOTIDE SEQUENCE [LARGE SCALE GENOMIC DNA]</scope>
    <source>
        <strain evidence="3 4">JCM 16083</strain>
    </source>
</reference>
<protein>
    <submittedName>
        <fullName evidence="3">Uncharacterized protein</fullName>
    </submittedName>
</protein>
<comment type="caution">
    <text evidence="3">The sequence shown here is derived from an EMBL/GenBank/DDBJ whole genome shotgun (WGS) entry which is preliminary data.</text>
</comment>
<feature type="compositionally biased region" description="Low complexity" evidence="1">
    <location>
        <begin position="1"/>
        <end position="15"/>
    </location>
</feature>
<proteinExistence type="predicted"/>
<organism evidence="3 4">
    <name type="scientific">Wandonia haliotis</name>
    <dbReference type="NCBI Taxonomy" id="574963"/>
    <lineage>
        <taxon>Bacteria</taxon>
        <taxon>Pseudomonadati</taxon>
        <taxon>Bacteroidota</taxon>
        <taxon>Flavobacteriia</taxon>
        <taxon>Flavobacteriales</taxon>
        <taxon>Crocinitomicaceae</taxon>
        <taxon>Wandonia</taxon>
    </lineage>
</organism>
<accession>A0ABN1MRU9</accession>
<feature type="transmembrane region" description="Helical" evidence="2">
    <location>
        <begin position="205"/>
        <end position="222"/>
    </location>
</feature>
<keyword evidence="2" id="KW-0472">Membrane</keyword>
<evidence type="ECO:0000313" key="3">
    <source>
        <dbReference type="EMBL" id="GAA0875962.1"/>
    </source>
</evidence>
<feature type="region of interest" description="Disordered" evidence="1">
    <location>
        <begin position="1"/>
        <end position="23"/>
    </location>
</feature>
<name>A0ABN1MRU9_9FLAO</name>
<dbReference type="EMBL" id="BAAAFH010000011">
    <property type="protein sequence ID" value="GAA0875962.1"/>
    <property type="molecule type" value="Genomic_DNA"/>
</dbReference>
<evidence type="ECO:0000256" key="1">
    <source>
        <dbReference type="SAM" id="MobiDB-lite"/>
    </source>
</evidence>
<gene>
    <name evidence="3" type="ORF">GCM10009118_23710</name>
</gene>
<keyword evidence="4" id="KW-1185">Reference proteome</keyword>
<dbReference type="Proteomes" id="UP001501126">
    <property type="component" value="Unassembled WGS sequence"/>
</dbReference>
<sequence length="229" mass="25713">MSTIFSCSGDSGSGENDSEQTGEDILVSSTDTSNTRIEFMGDTIVTKQVDEGLSSLSARDLVPGTLAFKVPEEMRVGQRYDAFFRIIQQEGEAVLFEDIDSAGYTIKVIKVGSRMKATLYDPSNGRNFEITTRSSEEQKVSAASVTVWRWHIQPLRKGTHTLIAKVSVKVFDEVGEAYRDIPVYEGEITVTGSPGYTFSTFFSKHWQWLFGTLFIPLFIWLYKKRKKTA</sequence>
<keyword evidence="2" id="KW-1133">Transmembrane helix</keyword>
<evidence type="ECO:0000256" key="2">
    <source>
        <dbReference type="SAM" id="Phobius"/>
    </source>
</evidence>
<keyword evidence="2" id="KW-0812">Transmembrane</keyword>